<proteinExistence type="predicted"/>
<evidence type="ECO:0000256" key="1">
    <source>
        <dbReference type="SAM" id="SignalP"/>
    </source>
</evidence>
<dbReference type="AlphaFoldDB" id="A0A1G4XYP0"/>
<protein>
    <submittedName>
        <fullName evidence="2">Uncharacterized protein</fullName>
    </submittedName>
</protein>
<dbReference type="RefSeq" id="WP_025263831.1">
    <property type="nucleotide sequence ID" value="NZ_FMUI01000004.1"/>
</dbReference>
<name>A0A1G4XYP0_9ENTR</name>
<keyword evidence="1" id="KW-0732">Signal</keyword>
<accession>A0A1G4XYP0</accession>
<gene>
    <name evidence="2" type="ORF">SAMN02927897_01603</name>
</gene>
<reference evidence="2 3" key="1">
    <citation type="submission" date="2016-10" db="EMBL/GenBank/DDBJ databases">
        <authorList>
            <person name="Varghese N."/>
            <person name="Submissions S."/>
        </authorList>
    </citation>
    <scope>NUCLEOTIDE SEQUENCE [LARGE SCALE GENOMIC DNA]</scope>
    <source>
        <strain evidence="2 3">CGMCC 1.12102</strain>
    </source>
</reference>
<sequence length="121" mass="13727">MLWSKHTLLTFAMLSFATIAQADNIQCPQLPSPTMKQHALTDASLFVGPPKERVELMPDTDKDTVWTLADYLDEAREHKTSPYLVCRYKNTLQTVELMVPATAQKCSVSYNQHNNLIARCQ</sequence>
<dbReference type="NCBIfam" id="NF042415">
    <property type="entry name" value="STY0301_fam"/>
    <property type="match status" value="1"/>
</dbReference>
<organism evidence="2 3">
    <name type="scientific">Kosakonia sacchari</name>
    <dbReference type="NCBI Taxonomy" id="1158459"/>
    <lineage>
        <taxon>Bacteria</taxon>
        <taxon>Pseudomonadati</taxon>
        <taxon>Pseudomonadota</taxon>
        <taxon>Gammaproteobacteria</taxon>
        <taxon>Enterobacterales</taxon>
        <taxon>Enterobacteriaceae</taxon>
        <taxon>Kosakonia</taxon>
    </lineage>
</organism>
<dbReference type="EMBL" id="FMUI01000004">
    <property type="protein sequence ID" value="SCX46297.1"/>
    <property type="molecule type" value="Genomic_DNA"/>
</dbReference>
<dbReference type="Proteomes" id="UP000183569">
    <property type="component" value="Unassembled WGS sequence"/>
</dbReference>
<feature type="chain" id="PRO_5032650930" evidence="1">
    <location>
        <begin position="23"/>
        <end position="121"/>
    </location>
</feature>
<dbReference type="GeneID" id="23844855"/>
<dbReference type="InterPro" id="IPR049973">
    <property type="entry name" value="STY0301-like"/>
</dbReference>
<evidence type="ECO:0000313" key="2">
    <source>
        <dbReference type="EMBL" id="SCX46297.1"/>
    </source>
</evidence>
<feature type="signal peptide" evidence="1">
    <location>
        <begin position="1"/>
        <end position="22"/>
    </location>
</feature>
<comment type="caution">
    <text evidence="2">The sequence shown here is derived from an EMBL/GenBank/DDBJ whole genome shotgun (WGS) entry which is preliminary data.</text>
</comment>
<evidence type="ECO:0000313" key="3">
    <source>
        <dbReference type="Proteomes" id="UP000183569"/>
    </source>
</evidence>